<protein>
    <submittedName>
        <fullName evidence="2">Uncharacterized protein</fullName>
    </submittedName>
</protein>
<comment type="caution">
    <text evidence="2">The sequence shown here is derived from an EMBL/GenBank/DDBJ whole genome shotgun (WGS) entry which is preliminary data.</text>
</comment>
<dbReference type="Proteomes" id="UP000321832">
    <property type="component" value="Unassembled WGS sequence"/>
</dbReference>
<reference evidence="2 3" key="1">
    <citation type="submission" date="2019-08" db="EMBL/GenBank/DDBJ databases">
        <authorList>
            <person name="Khan S.A."/>
            <person name="Jeon C.O."/>
            <person name="Jeong S.E."/>
        </authorList>
    </citation>
    <scope>NUCLEOTIDE SEQUENCE [LARGE SCALE GENOMIC DNA]</scope>
    <source>
        <strain evidence="3">IMCC1728</strain>
    </source>
</reference>
<evidence type="ECO:0000313" key="3">
    <source>
        <dbReference type="Proteomes" id="UP000321832"/>
    </source>
</evidence>
<evidence type="ECO:0000256" key="1">
    <source>
        <dbReference type="SAM" id="MobiDB-lite"/>
    </source>
</evidence>
<name>A0A5C6U0D5_9BURK</name>
<sequence>MDWHRAAGRPGGHHRHHLERAGPLREGTDGGPGKFAEACGKLERGNAVARRFEAGGPLDFNIHYHEGKAVRYPASRKAVAAVRGELKVALDQDYCWMWTNKSQQPVDLRFTLTR</sequence>
<feature type="compositionally biased region" description="Basic and acidic residues" evidence="1">
    <location>
        <begin position="19"/>
        <end position="28"/>
    </location>
</feature>
<feature type="region of interest" description="Disordered" evidence="1">
    <location>
        <begin position="1"/>
        <end position="33"/>
    </location>
</feature>
<keyword evidence="3" id="KW-1185">Reference proteome</keyword>
<dbReference type="EMBL" id="VOPW01000001">
    <property type="protein sequence ID" value="TXC66199.1"/>
    <property type="molecule type" value="Genomic_DNA"/>
</dbReference>
<dbReference type="AlphaFoldDB" id="A0A5C6U0D5"/>
<organism evidence="2 3">
    <name type="scientific">Piscinibacter aquaticus</name>
    <dbReference type="NCBI Taxonomy" id="392597"/>
    <lineage>
        <taxon>Bacteria</taxon>
        <taxon>Pseudomonadati</taxon>
        <taxon>Pseudomonadota</taxon>
        <taxon>Betaproteobacteria</taxon>
        <taxon>Burkholderiales</taxon>
        <taxon>Sphaerotilaceae</taxon>
        <taxon>Piscinibacter</taxon>
    </lineage>
</organism>
<evidence type="ECO:0000313" key="2">
    <source>
        <dbReference type="EMBL" id="TXC66199.1"/>
    </source>
</evidence>
<accession>A0A5C6U0D5</accession>
<proteinExistence type="predicted"/>
<gene>
    <name evidence="2" type="ORF">FSC37_10570</name>
</gene>